<gene>
    <name evidence="1" type="ORF">ASZ90_015632</name>
</gene>
<reference evidence="1" key="1">
    <citation type="journal article" date="2015" name="Proc. Natl. Acad. Sci. U.S.A.">
        <title>Networks of energetic and metabolic interactions define dynamics in microbial communities.</title>
        <authorList>
            <person name="Embree M."/>
            <person name="Liu J.K."/>
            <person name="Al-Bassam M.M."/>
            <person name="Zengler K."/>
        </authorList>
    </citation>
    <scope>NUCLEOTIDE SEQUENCE</scope>
</reference>
<dbReference type="AlphaFoldDB" id="A0A0W8F1B4"/>
<proteinExistence type="predicted"/>
<dbReference type="EMBL" id="LNQE01001627">
    <property type="protein sequence ID" value="KUG14710.1"/>
    <property type="molecule type" value="Genomic_DNA"/>
</dbReference>
<evidence type="ECO:0000313" key="1">
    <source>
        <dbReference type="EMBL" id="KUG14710.1"/>
    </source>
</evidence>
<comment type="caution">
    <text evidence="1">The sequence shown here is derived from an EMBL/GenBank/DDBJ whole genome shotgun (WGS) entry which is preliminary data.</text>
</comment>
<name>A0A0W8F1B4_9ZZZZ</name>
<sequence length="44" mass="4877">MTAYASYTPVSDVRWYLLITGNGSELVLPVMYAFFCPSIAIAFP</sequence>
<protein>
    <submittedName>
        <fullName evidence="1">Uncharacterized protein</fullName>
    </submittedName>
</protein>
<accession>A0A0W8F1B4</accession>
<organism evidence="1">
    <name type="scientific">hydrocarbon metagenome</name>
    <dbReference type="NCBI Taxonomy" id="938273"/>
    <lineage>
        <taxon>unclassified sequences</taxon>
        <taxon>metagenomes</taxon>
        <taxon>ecological metagenomes</taxon>
    </lineage>
</organism>